<dbReference type="AlphaFoldDB" id="A0AAP4BAY5"/>
<dbReference type="InterPro" id="IPR002818">
    <property type="entry name" value="DJ-1/PfpI"/>
</dbReference>
<dbReference type="InterPro" id="IPR050325">
    <property type="entry name" value="Prot/Nucl_acid_deglycase"/>
</dbReference>
<evidence type="ECO:0000313" key="2">
    <source>
        <dbReference type="EMBL" id="MDI9241176.1"/>
    </source>
</evidence>
<dbReference type="NCBIfam" id="TIGR01383">
    <property type="entry name" value="not_thiJ"/>
    <property type="match status" value="1"/>
</dbReference>
<dbReference type="CDD" id="cd03135">
    <property type="entry name" value="GATase1_DJ-1"/>
    <property type="match status" value="1"/>
</dbReference>
<dbReference type="PANTHER" id="PTHR48094">
    <property type="entry name" value="PROTEIN/NUCLEIC ACID DEGLYCASE DJ-1-RELATED"/>
    <property type="match status" value="1"/>
</dbReference>
<dbReference type="RefSeq" id="WP_283229678.1">
    <property type="nucleotide sequence ID" value="NZ_JASGBQ010000001.1"/>
</dbReference>
<reference evidence="2 3" key="1">
    <citation type="submission" date="2023-05" db="EMBL/GenBank/DDBJ databases">
        <title>[ruminococcus] sp. nov., isolated from a pig farm feces dump.</title>
        <authorList>
            <person name="Chang Y.-H."/>
        </authorList>
    </citation>
    <scope>NUCLEOTIDE SEQUENCE [LARGE SCALE GENOMIC DNA]</scope>
    <source>
        <strain evidence="2 3">YH-rum2234</strain>
    </source>
</reference>
<dbReference type="Proteomes" id="UP001300383">
    <property type="component" value="Unassembled WGS sequence"/>
</dbReference>
<dbReference type="Gene3D" id="3.40.50.880">
    <property type="match status" value="1"/>
</dbReference>
<evidence type="ECO:0000313" key="3">
    <source>
        <dbReference type="Proteomes" id="UP001300383"/>
    </source>
</evidence>
<organism evidence="2 3">
    <name type="scientific">Fusibacillus kribbianus</name>
    <dbReference type="NCBI Taxonomy" id="3044208"/>
    <lineage>
        <taxon>Bacteria</taxon>
        <taxon>Bacillati</taxon>
        <taxon>Bacillota</taxon>
        <taxon>Clostridia</taxon>
        <taxon>Lachnospirales</taxon>
        <taxon>Lachnospiraceae</taxon>
        <taxon>Fusibacillus</taxon>
    </lineage>
</organism>
<name>A0AAP4BAY5_9FIRM</name>
<dbReference type="InterPro" id="IPR006287">
    <property type="entry name" value="DJ-1"/>
</dbReference>
<dbReference type="EMBL" id="JASGBQ010000001">
    <property type="protein sequence ID" value="MDI9241176.1"/>
    <property type="molecule type" value="Genomic_DNA"/>
</dbReference>
<dbReference type="GO" id="GO:0005737">
    <property type="term" value="C:cytoplasm"/>
    <property type="evidence" value="ECO:0007669"/>
    <property type="project" value="TreeGrafter"/>
</dbReference>
<dbReference type="InterPro" id="IPR029062">
    <property type="entry name" value="Class_I_gatase-like"/>
</dbReference>
<protein>
    <submittedName>
        <fullName evidence="2">DJ-1/PfpI family protein</fullName>
    </submittedName>
</protein>
<evidence type="ECO:0000259" key="1">
    <source>
        <dbReference type="Pfam" id="PF01965"/>
    </source>
</evidence>
<dbReference type="PANTHER" id="PTHR48094:SF12">
    <property type="entry name" value="PARKINSON DISEASE PROTEIN 7 HOMOLOG"/>
    <property type="match status" value="1"/>
</dbReference>
<keyword evidence="3" id="KW-1185">Reference proteome</keyword>
<sequence>MSKVYVCMAQGLEEVECLAVVDILKRGGVEVELVSMGEELLVTGSHNIRIQADSLWSKDACDACDAIFLPGGMPGTAHLSEHEELGEMICKFHREGKLLAAICAAPSVLGKYHCLEGKKATCYPGWEDKLLGAEHVRDGVVRDGMVITGRGLGFAIDEGLELVAALVDRDTAEQVKAAIQHPEG</sequence>
<comment type="caution">
    <text evidence="2">The sequence shown here is derived from an EMBL/GenBank/DDBJ whole genome shotgun (WGS) entry which is preliminary data.</text>
</comment>
<feature type="domain" description="DJ-1/PfpI" evidence="1">
    <location>
        <begin position="3"/>
        <end position="164"/>
    </location>
</feature>
<gene>
    <name evidence="2" type="ORF">QJ036_01615</name>
</gene>
<dbReference type="SUPFAM" id="SSF52317">
    <property type="entry name" value="Class I glutamine amidotransferase-like"/>
    <property type="match status" value="1"/>
</dbReference>
<accession>A0AAP4BAY5</accession>
<dbReference type="Pfam" id="PF01965">
    <property type="entry name" value="DJ-1_PfpI"/>
    <property type="match status" value="1"/>
</dbReference>
<proteinExistence type="predicted"/>